<dbReference type="InterPro" id="IPR003838">
    <property type="entry name" value="ABC3_permease_C"/>
</dbReference>
<gene>
    <name evidence="8" type="ORF">DD236_01515</name>
</gene>
<feature type="transmembrane region" description="Helical" evidence="6">
    <location>
        <begin position="155"/>
        <end position="175"/>
    </location>
</feature>
<accession>A0A2V1K8N5</accession>
<comment type="caution">
    <text evidence="8">The sequence shown here is derived from an EMBL/GenBank/DDBJ whole genome shotgun (WGS) entry which is preliminary data.</text>
</comment>
<sequence length="445" mass="45483">MIRLLFADLRQNARIWTWTFVVATVCGAAVSSQFALLEGGRHAALALDDQDMADAAMSVSVTVIVFVALSALAVLSSTTRLAIEGRRPDIGLWRALGMKPRTAGGIIVGELCVIGTLAGIVGSVLAVPCAKALLPLLKSEQVMLPTARPTLAGSSAVWCAVIVAGTCAVSGWFAVRGAMRTPEARLMRGNNSVSVVRRIAGGLVRAALASGAAAGLIATLVVNPQEVEDIFSIVTGSGFAVLALVILLTPWVSPLVERALGVLGSKSVSWYVATRTCAAESGRSSATVLPFTIAIGLTGLFFGWKALGASGVTPAGMFALFGPALIVAWVGGVAVIAMSAGQRRRDGVLLVAAGAQERQLTGIDICEGVVHALTAVVAGLAITFGSLLAGAHIFQVDNSQVLSEGPWIEVGVIALATLITTCVAVAASRALAPTSATLAVLRAAE</sequence>
<dbReference type="RefSeq" id="WP_109092611.1">
    <property type="nucleotide sequence ID" value="NZ_QETB01000001.1"/>
</dbReference>
<dbReference type="OrthoDB" id="3254563at2"/>
<evidence type="ECO:0000313" key="8">
    <source>
        <dbReference type="EMBL" id="PWF27112.1"/>
    </source>
</evidence>
<evidence type="ECO:0000256" key="2">
    <source>
        <dbReference type="ARBA" id="ARBA00022475"/>
    </source>
</evidence>
<protein>
    <submittedName>
        <fullName evidence="8">ABC transporter permease</fullName>
    </submittedName>
</protein>
<feature type="transmembrane region" description="Helical" evidence="6">
    <location>
        <begin position="56"/>
        <end position="83"/>
    </location>
</feature>
<reference evidence="9" key="1">
    <citation type="submission" date="2018-05" db="EMBL/GenBank/DDBJ databases">
        <authorList>
            <person name="Li Y."/>
        </authorList>
    </citation>
    <scope>NUCLEOTIDE SEQUENCE [LARGE SCALE GENOMIC DNA]</scope>
    <source>
        <strain evidence="9">sk1b4</strain>
    </source>
</reference>
<feature type="transmembrane region" description="Helical" evidence="6">
    <location>
        <begin position="230"/>
        <end position="252"/>
    </location>
</feature>
<evidence type="ECO:0000256" key="3">
    <source>
        <dbReference type="ARBA" id="ARBA00022692"/>
    </source>
</evidence>
<evidence type="ECO:0000256" key="4">
    <source>
        <dbReference type="ARBA" id="ARBA00022989"/>
    </source>
</evidence>
<name>A0A2V1K8N5_9ACTO</name>
<dbReference type="AlphaFoldDB" id="A0A2V1K8N5"/>
<comment type="subcellular location">
    <subcellularLocation>
        <location evidence="1">Cell membrane</location>
        <topology evidence="1">Multi-pass membrane protein</topology>
    </subcellularLocation>
</comment>
<evidence type="ECO:0000256" key="5">
    <source>
        <dbReference type="ARBA" id="ARBA00023136"/>
    </source>
</evidence>
<keyword evidence="3 6" id="KW-0812">Transmembrane</keyword>
<keyword evidence="9" id="KW-1185">Reference proteome</keyword>
<proteinExistence type="predicted"/>
<evidence type="ECO:0000256" key="1">
    <source>
        <dbReference type="ARBA" id="ARBA00004651"/>
    </source>
</evidence>
<keyword evidence="5 6" id="KW-0472">Membrane</keyword>
<evidence type="ECO:0000259" key="7">
    <source>
        <dbReference type="Pfam" id="PF02687"/>
    </source>
</evidence>
<dbReference type="Pfam" id="PF02687">
    <property type="entry name" value="FtsX"/>
    <property type="match status" value="1"/>
</dbReference>
<evidence type="ECO:0000256" key="6">
    <source>
        <dbReference type="SAM" id="Phobius"/>
    </source>
</evidence>
<feature type="transmembrane region" description="Helical" evidence="6">
    <location>
        <begin position="316"/>
        <end position="337"/>
    </location>
</feature>
<feature type="transmembrane region" description="Helical" evidence="6">
    <location>
        <begin position="368"/>
        <end position="394"/>
    </location>
</feature>
<dbReference type="Proteomes" id="UP000245283">
    <property type="component" value="Unassembled WGS sequence"/>
</dbReference>
<organism evidence="8 9">
    <name type="scientific">Ancrocorticia populi</name>
    <dbReference type="NCBI Taxonomy" id="2175228"/>
    <lineage>
        <taxon>Bacteria</taxon>
        <taxon>Bacillati</taxon>
        <taxon>Actinomycetota</taxon>
        <taxon>Actinomycetes</taxon>
        <taxon>Actinomycetales</taxon>
        <taxon>Actinomycetaceae</taxon>
        <taxon>Ancrocorticia</taxon>
    </lineage>
</organism>
<feature type="transmembrane region" description="Helical" evidence="6">
    <location>
        <begin position="285"/>
        <end position="304"/>
    </location>
</feature>
<feature type="transmembrane region" description="Helical" evidence="6">
    <location>
        <begin position="195"/>
        <end position="218"/>
    </location>
</feature>
<feature type="domain" description="ABC3 transporter permease C-terminal" evidence="7">
    <location>
        <begin position="62"/>
        <end position="181"/>
    </location>
</feature>
<keyword evidence="2" id="KW-1003">Cell membrane</keyword>
<evidence type="ECO:0000313" key="9">
    <source>
        <dbReference type="Proteomes" id="UP000245283"/>
    </source>
</evidence>
<dbReference type="EMBL" id="QETB01000001">
    <property type="protein sequence ID" value="PWF27112.1"/>
    <property type="molecule type" value="Genomic_DNA"/>
</dbReference>
<dbReference type="GO" id="GO:0005886">
    <property type="term" value="C:plasma membrane"/>
    <property type="evidence" value="ECO:0007669"/>
    <property type="project" value="UniProtKB-SubCell"/>
</dbReference>
<feature type="transmembrane region" description="Helical" evidence="6">
    <location>
        <begin position="104"/>
        <end position="127"/>
    </location>
</feature>
<feature type="transmembrane region" description="Helical" evidence="6">
    <location>
        <begin position="406"/>
        <end position="427"/>
    </location>
</feature>
<keyword evidence="4 6" id="KW-1133">Transmembrane helix</keyword>
<feature type="transmembrane region" description="Helical" evidence="6">
    <location>
        <begin position="15"/>
        <end position="36"/>
    </location>
</feature>